<sequence>MSGQELRQVEAALFHLASTLAHCKKLVDNLGGPKDTVDHRERLAKANSDVQALAKEIKVELKAIHDASIANGQVDVQQKSKKLLQDFAAILQDCKATQSIAAARESASLPRASKKNAFSTTAVALAVAGSHGVSRKQHSASQTVSLSLEEAELGTRRAADSSSNPDYLIEQQAIIQIQRKKEVSSLDNEVAFNAALIAERDAGIAEIHRQIGEVNEMFQDLAVLISDQGEQVQNLDEHIAATEENVREGQRQLVVADTTQRKTRNRWLWIWVIFALIVSGVILIVAS</sequence>
<keyword evidence="2" id="KW-0813">Transport</keyword>
<dbReference type="PANTHER" id="PTHR19957">
    <property type="entry name" value="SYNTAXIN"/>
    <property type="match status" value="1"/>
</dbReference>
<dbReference type="InterPro" id="IPR010989">
    <property type="entry name" value="SNARE"/>
</dbReference>
<dbReference type="SUPFAM" id="SSF47661">
    <property type="entry name" value="t-snare proteins"/>
    <property type="match status" value="1"/>
</dbReference>
<dbReference type="SMART" id="SM00397">
    <property type="entry name" value="t_SNARE"/>
    <property type="match status" value="1"/>
</dbReference>
<dbReference type="GO" id="GO:0012505">
    <property type="term" value="C:endomembrane system"/>
    <property type="evidence" value="ECO:0007669"/>
    <property type="project" value="TreeGrafter"/>
</dbReference>
<dbReference type="GO" id="GO:0006906">
    <property type="term" value="P:vesicle fusion"/>
    <property type="evidence" value="ECO:0007669"/>
    <property type="project" value="TreeGrafter"/>
</dbReference>
<dbReference type="Pfam" id="PF14523">
    <property type="entry name" value="Syntaxin_2"/>
    <property type="match status" value="1"/>
</dbReference>
<accession>A0A7S0UIU0</accession>
<evidence type="ECO:0000256" key="2">
    <source>
        <dbReference type="ARBA" id="ARBA00022927"/>
    </source>
</evidence>
<dbReference type="GO" id="GO:0006886">
    <property type="term" value="P:intracellular protein transport"/>
    <property type="evidence" value="ECO:0007669"/>
    <property type="project" value="InterPro"/>
</dbReference>
<feature type="transmembrane region" description="Helical" evidence="4">
    <location>
        <begin position="267"/>
        <end position="286"/>
    </location>
</feature>
<dbReference type="Gene3D" id="1.20.5.110">
    <property type="match status" value="1"/>
</dbReference>
<dbReference type="GO" id="GO:0005484">
    <property type="term" value="F:SNAP receptor activity"/>
    <property type="evidence" value="ECO:0007669"/>
    <property type="project" value="InterPro"/>
</dbReference>
<dbReference type="EMBL" id="HBFM01000810">
    <property type="protein sequence ID" value="CAD8764058.1"/>
    <property type="molecule type" value="Transcribed_RNA"/>
</dbReference>
<dbReference type="Gene3D" id="1.20.58.70">
    <property type="match status" value="1"/>
</dbReference>
<dbReference type="InterPro" id="IPR045242">
    <property type="entry name" value="Syntaxin"/>
</dbReference>
<dbReference type="GO" id="GO:0048278">
    <property type="term" value="P:vesicle docking"/>
    <property type="evidence" value="ECO:0007669"/>
    <property type="project" value="TreeGrafter"/>
</dbReference>
<dbReference type="AlphaFoldDB" id="A0A7S0UIU0"/>
<feature type="domain" description="T-SNARE coiled-coil homology" evidence="5">
    <location>
        <begin position="194"/>
        <end position="256"/>
    </location>
</feature>
<dbReference type="CDD" id="cd15840">
    <property type="entry name" value="SNARE_Qa"/>
    <property type="match status" value="1"/>
</dbReference>
<dbReference type="PROSITE" id="PS50192">
    <property type="entry name" value="T_SNARE"/>
    <property type="match status" value="1"/>
</dbReference>
<keyword evidence="4" id="KW-0472">Membrane</keyword>
<reference evidence="6" key="1">
    <citation type="submission" date="2021-01" db="EMBL/GenBank/DDBJ databases">
        <authorList>
            <person name="Corre E."/>
            <person name="Pelletier E."/>
            <person name="Niang G."/>
            <person name="Scheremetjew M."/>
            <person name="Finn R."/>
            <person name="Kale V."/>
            <person name="Holt S."/>
            <person name="Cochrane G."/>
            <person name="Meng A."/>
            <person name="Brown T."/>
            <person name="Cohen L."/>
        </authorList>
    </citation>
    <scope>NUCLEOTIDE SEQUENCE</scope>
    <source>
        <strain evidence="6">SAG 63-3</strain>
    </source>
</reference>
<evidence type="ECO:0000256" key="3">
    <source>
        <dbReference type="SAM" id="Coils"/>
    </source>
</evidence>
<comment type="similarity">
    <text evidence="1">Belongs to the syntaxin family.</text>
</comment>
<dbReference type="PANTHER" id="PTHR19957:SF38">
    <property type="entry name" value="LD27581P"/>
    <property type="match status" value="1"/>
</dbReference>
<organism evidence="6">
    <name type="scientific">Polytomella parva</name>
    <dbReference type="NCBI Taxonomy" id="51329"/>
    <lineage>
        <taxon>Eukaryota</taxon>
        <taxon>Viridiplantae</taxon>
        <taxon>Chlorophyta</taxon>
        <taxon>core chlorophytes</taxon>
        <taxon>Chlorophyceae</taxon>
        <taxon>CS clade</taxon>
        <taxon>Chlamydomonadales</taxon>
        <taxon>Chlamydomonadaceae</taxon>
        <taxon>Polytomella</taxon>
    </lineage>
</organism>
<evidence type="ECO:0000259" key="5">
    <source>
        <dbReference type="PROSITE" id="PS50192"/>
    </source>
</evidence>
<dbReference type="InterPro" id="IPR000727">
    <property type="entry name" value="T_SNARE_dom"/>
</dbReference>
<evidence type="ECO:0000313" key="6">
    <source>
        <dbReference type="EMBL" id="CAD8764058.1"/>
    </source>
</evidence>
<evidence type="ECO:0000256" key="4">
    <source>
        <dbReference type="SAM" id="Phobius"/>
    </source>
</evidence>
<dbReference type="InterPro" id="IPR006012">
    <property type="entry name" value="Syntaxin/epimorphin_CS"/>
</dbReference>
<keyword evidence="3" id="KW-0175">Coiled coil</keyword>
<name>A0A7S0UIU0_9CHLO</name>
<dbReference type="GO" id="GO:0000149">
    <property type="term" value="F:SNARE binding"/>
    <property type="evidence" value="ECO:0007669"/>
    <property type="project" value="TreeGrafter"/>
</dbReference>
<dbReference type="PROSITE" id="PS00914">
    <property type="entry name" value="SYNTAXIN"/>
    <property type="match status" value="1"/>
</dbReference>
<evidence type="ECO:0000256" key="1">
    <source>
        <dbReference type="ARBA" id="ARBA00009063"/>
    </source>
</evidence>
<dbReference type="GO" id="GO:0031201">
    <property type="term" value="C:SNARE complex"/>
    <property type="evidence" value="ECO:0007669"/>
    <property type="project" value="TreeGrafter"/>
</dbReference>
<protein>
    <recommendedName>
        <fullName evidence="5">t-SNARE coiled-coil homology domain-containing protein</fullName>
    </recommendedName>
</protein>
<gene>
    <name evidence="6" type="ORF">PPAR00522_LOCUS442</name>
</gene>
<keyword evidence="4" id="KW-0812">Transmembrane</keyword>
<dbReference type="InterPro" id="IPR006011">
    <property type="entry name" value="Syntaxin_N"/>
</dbReference>
<proteinExistence type="inferred from homology"/>
<feature type="coiled-coil region" evidence="3">
    <location>
        <begin position="225"/>
        <end position="252"/>
    </location>
</feature>
<keyword evidence="4" id="KW-1133">Transmembrane helix</keyword>
<keyword evidence="2" id="KW-0653">Protein transport</keyword>
<dbReference type="Pfam" id="PF05739">
    <property type="entry name" value="SNARE"/>
    <property type="match status" value="1"/>
</dbReference>